<name>A0A937RE37_9ACTN</name>
<reference evidence="1" key="1">
    <citation type="submission" date="2020-12" db="EMBL/GenBank/DDBJ databases">
        <title>Genomic characterization of non-nitrogen-fixing Frankia strains.</title>
        <authorList>
            <person name="Carlos-Shanley C."/>
            <person name="Guerra T."/>
            <person name="Hahn D."/>
        </authorList>
    </citation>
    <scope>NUCLEOTIDE SEQUENCE</scope>
    <source>
        <strain evidence="1">CN6</strain>
    </source>
</reference>
<organism evidence="1 2">
    <name type="scientific">Frankia nepalensis</name>
    <dbReference type="NCBI Taxonomy" id="1836974"/>
    <lineage>
        <taxon>Bacteria</taxon>
        <taxon>Bacillati</taxon>
        <taxon>Actinomycetota</taxon>
        <taxon>Actinomycetes</taxon>
        <taxon>Frankiales</taxon>
        <taxon>Frankiaceae</taxon>
        <taxon>Frankia</taxon>
    </lineage>
</organism>
<gene>
    <name evidence="1" type="ORF">I7412_25335</name>
</gene>
<accession>A0A937RE37</accession>
<dbReference type="RefSeq" id="WP_203001902.1">
    <property type="nucleotide sequence ID" value="NZ_JADWYU010000247.1"/>
</dbReference>
<sequence>MTNLSPALAARVAALLVRDFLRTATAGRCLRLDHLYESDCHGIRDVARAQLPASSSGAVPVQIAVLGAENRADDTVISPERAIELRNRKASALLLLVPAGADSPTASSLENSFESIDLELILRAILRDLVGHLPRAQRELYDQVLAAQSGRPRVFPLSK</sequence>
<protein>
    <submittedName>
        <fullName evidence="1">Uncharacterized protein</fullName>
    </submittedName>
</protein>
<comment type="caution">
    <text evidence="1">The sequence shown here is derived from an EMBL/GenBank/DDBJ whole genome shotgun (WGS) entry which is preliminary data.</text>
</comment>
<evidence type="ECO:0000313" key="2">
    <source>
        <dbReference type="Proteomes" id="UP000604475"/>
    </source>
</evidence>
<proteinExistence type="predicted"/>
<dbReference type="EMBL" id="JAEACQ010000249">
    <property type="protein sequence ID" value="MBL7630423.1"/>
    <property type="molecule type" value="Genomic_DNA"/>
</dbReference>
<dbReference type="Proteomes" id="UP000604475">
    <property type="component" value="Unassembled WGS sequence"/>
</dbReference>
<dbReference type="AlphaFoldDB" id="A0A937RE37"/>
<keyword evidence="2" id="KW-1185">Reference proteome</keyword>
<evidence type="ECO:0000313" key="1">
    <source>
        <dbReference type="EMBL" id="MBL7630423.1"/>
    </source>
</evidence>